<feature type="domain" description="HTH tetR-type" evidence="3">
    <location>
        <begin position="7"/>
        <end position="67"/>
    </location>
</feature>
<sequence length="218" mass="22970">MLDPRVRRTQAALQRTLIDLVQDHDLPRISVADVAERAGVSRSTFYDHYRDVHELAEAACTTMIDDLVEAIPEPGTGDTTADTLLTFFAHLAEHAGLYRSVLGPQGSARVIDHVRRRATAAGYAGARGIAKRHATGSVTGSVTGTATSTGTGTATGTVPSLIDDMGHVPHDVPAAFTAGALIGVATDWLLHGCPRTPAEMAALTRPLLLALYRGDDPA</sequence>
<feature type="DNA-binding region" description="H-T-H motif" evidence="2">
    <location>
        <begin position="30"/>
        <end position="49"/>
    </location>
</feature>
<dbReference type="SUPFAM" id="SSF46689">
    <property type="entry name" value="Homeodomain-like"/>
    <property type="match status" value="1"/>
</dbReference>
<dbReference type="Pfam" id="PF00440">
    <property type="entry name" value="TetR_N"/>
    <property type="match status" value="1"/>
</dbReference>
<evidence type="ECO:0000313" key="4">
    <source>
        <dbReference type="EMBL" id="GAA3594340.1"/>
    </source>
</evidence>
<keyword evidence="1 2" id="KW-0238">DNA-binding</keyword>
<dbReference type="Gene3D" id="1.10.357.10">
    <property type="entry name" value="Tetracycline Repressor, domain 2"/>
    <property type="match status" value="1"/>
</dbReference>
<evidence type="ECO:0000256" key="2">
    <source>
        <dbReference type="PROSITE-ProRule" id="PRU00335"/>
    </source>
</evidence>
<comment type="caution">
    <text evidence="4">The sequence shown here is derived from an EMBL/GenBank/DDBJ whole genome shotgun (WGS) entry which is preliminary data.</text>
</comment>
<reference evidence="5" key="1">
    <citation type="journal article" date="2019" name="Int. J. Syst. Evol. Microbiol.">
        <title>The Global Catalogue of Microorganisms (GCM) 10K type strain sequencing project: providing services to taxonomists for standard genome sequencing and annotation.</title>
        <authorList>
            <consortium name="The Broad Institute Genomics Platform"/>
            <consortium name="The Broad Institute Genome Sequencing Center for Infectious Disease"/>
            <person name="Wu L."/>
            <person name="Ma J."/>
        </authorList>
    </citation>
    <scope>NUCLEOTIDE SEQUENCE [LARGE SCALE GENOMIC DNA]</scope>
    <source>
        <strain evidence="5">JCM 17326</strain>
    </source>
</reference>
<evidence type="ECO:0000259" key="3">
    <source>
        <dbReference type="PROSITE" id="PS50977"/>
    </source>
</evidence>
<dbReference type="RefSeq" id="WP_345572289.1">
    <property type="nucleotide sequence ID" value="NZ_BAABDQ010000029.1"/>
</dbReference>
<proteinExistence type="predicted"/>
<organism evidence="4 5">
    <name type="scientific">Nonomuraea rosea</name>
    <dbReference type="NCBI Taxonomy" id="638574"/>
    <lineage>
        <taxon>Bacteria</taxon>
        <taxon>Bacillati</taxon>
        <taxon>Actinomycetota</taxon>
        <taxon>Actinomycetes</taxon>
        <taxon>Streptosporangiales</taxon>
        <taxon>Streptosporangiaceae</taxon>
        <taxon>Nonomuraea</taxon>
    </lineage>
</organism>
<accession>A0ABP6YYL8</accession>
<dbReference type="PANTHER" id="PTHR43479">
    <property type="entry name" value="ACREF/ENVCD OPERON REPRESSOR-RELATED"/>
    <property type="match status" value="1"/>
</dbReference>
<name>A0ABP6YYL8_9ACTN</name>
<keyword evidence="5" id="KW-1185">Reference proteome</keyword>
<dbReference type="Proteomes" id="UP001500630">
    <property type="component" value="Unassembled WGS sequence"/>
</dbReference>
<dbReference type="InterPro" id="IPR009057">
    <property type="entry name" value="Homeodomain-like_sf"/>
</dbReference>
<protein>
    <submittedName>
        <fullName evidence="4">TetR/AcrR family transcriptional regulator C-terminal domain-containing protein</fullName>
    </submittedName>
</protein>
<dbReference type="EMBL" id="BAABDQ010000029">
    <property type="protein sequence ID" value="GAA3594340.1"/>
    <property type="molecule type" value="Genomic_DNA"/>
</dbReference>
<dbReference type="InterPro" id="IPR050624">
    <property type="entry name" value="HTH-type_Tx_Regulator"/>
</dbReference>
<dbReference type="InterPro" id="IPR001647">
    <property type="entry name" value="HTH_TetR"/>
</dbReference>
<gene>
    <name evidence="4" type="ORF">GCM10022419_091890</name>
</gene>
<evidence type="ECO:0000313" key="5">
    <source>
        <dbReference type="Proteomes" id="UP001500630"/>
    </source>
</evidence>
<dbReference type="PROSITE" id="PS50977">
    <property type="entry name" value="HTH_TETR_2"/>
    <property type="match status" value="1"/>
</dbReference>
<dbReference type="PANTHER" id="PTHR43479:SF7">
    <property type="entry name" value="TETR-FAMILY TRANSCRIPTIONAL REGULATOR"/>
    <property type="match status" value="1"/>
</dbReference>
<evidence type="ECO:0000256" key="1">
    <source>
        <dbReference type="ARBA" id="ARBA00023125"/>
    </source>
</evidence>